<keyword evidence="2 4" id="KW-0472">Membrane</keyword>
<dbReference type="InterPro" id="IPR006664">
    <property type="entry name" value="OMP_bac"/>
</dbReference>
<dbReference type="PANTHER" id="PTHR30329:SF21">
    <property type="entry name" value="LIPOPROTEIN YIAD-RELATED"/>
    <property type="match status" value="1"/>
</dbReference>
<evidence type="ECO:0000256" key="5">
    <source>
        <dbReference type="SAM" id="SignalP"/>
    </source>
</evidence>
<dbReference type="InterPro" id="IPR036737">
    <property type="entry name" value="OmpA-like_sf"/>
</dbReference>
<proteinExistence type="predicted"/>
<dbReference type="GO" id="GO:0009279">
    <property type="term" value="C:cell outer membrane"/>
    <property type="evidence" value="ECO:0007669"/>
    <property type="project" value="UniProtKB-SubCell"/>
</dbReference>
<keyword evidence="5" id="KW-0732">Signal</keyword>
<dbReference type="SUPFAM" id="SSF103088">
    <property type="entry name" value="OmpA-like"/>
    <property type="match status" value="1"/>
</dbReference>
<evidence type="ECO:0000256" key="4">
    <source>
        <dbReference type="PROSITE-ProRule" id="PRU00473"/>
    </source>
</evidence>
<dbReference type="PANTHER" id="PTHR30329">
    <property type="entry name" value="STATOR ELEMENT OF FLAGELLAR MOTOR COMPLEX"/>
    <property type="match status" value="1"/>
</dbReference>
<feature type="chain" id="PRO_5012522689" evidence="5">
    <location>
        <begin position="29"/>
        <end position="225"/>
    </location>
</feature>
<sequence length="225" mass="24452">MFRMEKGRRGAGLVLVALISLMALPCWAQTQPASPPEDWVGKLAGLDTPPDLDLAALRQQALDRIKSRTDPVPLKRPPVAMQLLKLPQLVAEIQFDEDAAVARPESYRVLGRIADTLTDPSLLGYKFLIIGHTASAGRRDNNLTLSQRRADVIRDVLVNTFKVSPKRLQAIGLGEEQLLDAVHPTAPINQFTQIATVGALELNPPPVVPAKPVTPAKAGTHGHKR</sequence>
<name>A0A1M6NTP1_9BRAD</name>
<dbReference type="AlphaFoldDB" id="A0A1M6NTP1"/>
<evidence type="ECO:0000256" key="2">
    <source>
        <dbReference type="ARBA" id="ARBA00023136"/>
    </source>
</evidence>
<evidence type="ECO:0000256" key="1">
    <source>
        <dbReference type="ARBA" id="ARBA00004442"/>
    </source>
</evidence>
<evidence type="ECO:0000313" key="8">
    <source>
        <dbReference type="Proteomes" id="UP000189935"/>
    </source>
</evidence>
<feature type="domain" description="OmpA-like" evidence="6">
    <location>
        <begin position="82"/>
        <end position="206"/>
    </location>
</feature>
<dbReference type="InterPro" id="IPR006665">
    <property type="entry name" value="OmpA-like"/>
</dbReference>
<dbReference type="CDD" id="cd07185">
    <property type="entry name" value="OmpA_C-like"/>
    <property type="match status" value="1"/>
</dbReference>
<dbReference type="PRINTS" id="PR01021">
    <property type="entry name" value="OMPADOMAIN"/>
</dbReference>
<organism evidence="7 8">
    <name type="scientific">Bradyrhizobium lablabi</name>
    <dbReference type="NCBI Taxonomy" id="722472"/>
    <lineage>
        <taxon>Bacteria</taxon>
        <taxon>Pseudomonadati</taxon>
        <taxon>Pseudomonadota</taxon>
        <taxon>Alphaproteobacteria</taxon>
        <taxon>Hyphomicrobiales</taxon>
        <taxon>Nitrobacteraceae</taxon>
        <taxon>Bradyrhizobium</taxon>
    </lineage>
</organism>
<protein>
    <submittedName>
        <fullName evidence="7">Outer membrane protein OmpA</fullName>
    </submittedName>
</protein>
<evidence type="ECO:0000313" key="7">
    <source>
        <dbReference type="EMBL" id="SHJ99015.1"/>
    </source>
</evidence>
<dbReference type="EMBL" id="LT670844">
    <property type="protein sequence ID" value="SHJ99015.1"/>
    <property type="molecule type" value="Genomic_DNA"/>
</dbReference>
<reference evidence="7 8" key="1">
    <citation type="submission" date="2016-11" db="EMBL/GenBank/DDBJ databases">
        <authorList>
            <person name="Jaros S."/>
            <person name="Januszkiewicz K."/>
            <person name="Wedrychowicz H."/>
        </authorList>
    </citation>
    <scope>NUCLEOTIDE SEQUENCE [LARGE SCALE GENOMIC DNA]</scope>
    <source>
        <strain evidence="7 8">GAS499</strain>
    </source>
</reference>
<keyword evidence="3" id="KW-0998">Cell outer membrane</keyword>
<dbReference type="Pfam" id="PF00691">
    <property type="entry name" value="OmpA"/>
    <property type="match status" value="1"/>
</dbReference>
<dbReference type="InterPro" id="IPR050330">
    <property type="entry name" value="Bact_OuterMem_StrucFunc"/>
</dbReference>
<gene>
    <name evidence="7" type="ORF">SAMN05444159_2109</name>
</gene>
<evidence type="ECO:0000256" key="3">
    <source>
        <dbReference type="ARBA" id="ARBA00023237"/>
    </source>
</evidence>
<accession>A0A1M6NTP1</accession>
<dbReference type="PROSITE" id="PS51123">
    <property type="entry name" value="OMPA_2"/>
    <property type="match status" value="1"/>
</dbReference>
<comment type="subcellular location">
    <subcellularLocation>
        <location evidence="1">Cell outer membrane</location>
    </subcellularLocation>
</comment>
<dbReference type="Proteomes" id="UP000189935">
    <property type="component" value="Chromosome I"/>
</dbReference>
<dbReference type="Gene3D" id="3.30.1330.60">
    <property type="entry name" value="OmpA-like domain"/>
    <property type="match status" value="1"/>
</dbReference>
<dbReference type="OrthoDB" id="9792021at2"/>
<feature type="signal peptide" evidence="5">
    <location>
        <begin position="1"/>
        <end position="28"/>
    </location>
</feature>
<evidence type="ECO:0000259" key="6">
    <source>
        <dbReference type="PROSITE" id="PS51123"/>
    </source>
</evidence>